<dbReference type="PANTHER" id="PTHR30146">
    <property type="entry name" value="LACI-RELATED TRANSCRIPTIONAL REPRESSOR"/>
    <property type="match status" value="1"/>
</dbReference>
<dbReference type="Pfam" id="PF00356">
    <property type="entry name" value="LacI"/>
    <property type="match status" value="1"/>
</dbReference>
<keyword evidence="1" id="KW-0805">Transcription regulation</keyword>
<evidence type="ECO:0000259" key="4">
    <source>
        <dbReference type="PROSITE" id="PS50932"/>
    </source>
</evidence>
<dbReference type="CDD" id="cd01392">
    <property type="entry name" value="HTH_LacI"/>
    <property type="match status" value="1"/>
</dbReference>
<dbReference type="GO" id="GO:0000976">
    <property type="term" value="F:transcription cis-regulatory region binding"/>
    <property type="evidence" value="ECO:0007669"/>
    <property type="project" value="TreeGrafter"/>
</dbReference>
<dbReference type="Pfam" id="PF00532">
    <property type="entry name" value="Peripla_BP_1"/>
    <property type="match status" value="1"/>
</dbReference>
<dbReference type="RefSeq" id="WP_338536699.1">
    <property type="nucleotide sequence ID" value="NZ_AP028654.1"/>
</dbReference>
<dbReference type="SUPFAM" id="SSF47413">
    <property type="entry name" value="lambda repressor-like DNA-binding domains"/>
    <property type="match status" value="1"/>
</dbReference>
<name>A0AAU9EPL0_9FIRM</name>
<dbReference type="CDD" id="cd06267">
    <property type="entry name" value="PBP1_LacI_sugar_binding-like"/>
    <property type="match status" value="1"/>
</dbReference>
<organism evidence="5 6">
    <name type="scientific">Helicovermis profundi</name>
    <dbReference type="NCBI Taxonomy" id="3065157"/>
    <lineage>
        <taxon>Bacteria</taxon>
        <taxon>Bacillati</taxon>
        <taxon>Bacillota</taxon>
        <taxon>Clostridia</taxon>
        <taxon>Helicovermis</taxon>
    </lineage>
</organism>
<protein>
    <submittedName>
        <fullName evidence="5">LacI family transcriptional regulator CcpA</fullName>
    </submittedName>
</protein>
<dbReference type="PROSITE" id="PS50932">
    <property type="entry name" value="HTH_LACI_2"/>
    <property type="match status" value="1"/>
</dbReference>
<reference evidence="5 6" key="1">
    <citation type="submission" date="2023-08" db="EMBL/GenBank/DDBJ databases">
        <title>Helicovermis profunda gen. nov., sp. nov., a novel mesophilic, fermentative bacterium within the Bacillota from a deep-sea hydrothermal vent chimney.</title>
        <authorList>
            <person name="Miyazaki U."/>
            <person name="Mizutani D."/>
            <person name="Hashimoto Y."/>
            <person name="Tame A."/>
            <person name="Sawayama S."/>
            <person name="Miyazaki J."/>
            <person name="Takai K."/>
            <person name="Nakagawa S."/>
        </authorList>
    </citation>
    <scope>NUCLEOTIDE SEQUENCE [LARGE SCALE GENOMIC DNA]</scope>
    <source>
        <strain evidence="5 6">S502</strain>
    </source>
</reference>
<dbReference type="PRINTS" id="PR00036">
    <property type="entry name" value="HTHLACI"/>
</dbReference>
<dbReference type="AlphaFoldDB" id="A0AAU9EPL0"/>
<evidence type="ECO:0000256" key="2">
    <source>
        <dbReference type="ARBA" id="ARBA00023125"/>
    </source>
</evidence>
<dbReference type="InterPro" id="IPR010982">
    <property type="entry name" value="Lambda_DNA-bd_dom_sf"/>
</dbReference>
<dbReference type="GO" id="GO:0003700">
    <property type="term" value="F:DNA-binding transcription factor activity"/>
    <property type="evidence" value="ECO:0007669"/>
    <property type="project" value="TreeGrafter"/>
</dbReference>
<evidence type="ECO:0000256" key="1">
    <source>
        <dbReference type="ARBA" id="ARBA00023015"/>
    </source>
</evidence>
<keyword evidence="2" id="KW-0238">DNA-binding</keyword>
<dbReference type="EMBL" id="AP028654">
    <property type="protein sequence ID" value="BEP28375.1"/>
    <property type="molecule type" value="Genomic_DNA"/>
</dbReference>
<keyword evidence="3" id="KW-0804">Transcription</keyword>
<dbReference type="InterPro" id="IPR028082">
    <property type="entry name" value="Peripla_BP_I"/>
</dbReference>
<dbReference type="KEGG" id="hprf:HLPR_07060"/>
<dbReference type="Proteomes" id="UP001321786">
    <property type="component" value="Chromosome"/>
</dbReference>
<dbReference type="SMART" id="SM00354">
    <property type="entry name" value="HTH_LACI"/>
    <property type="match status" value="1"/>
</dbReference>
<keyword evidence="6" id="KW-1185">Reference proteome</keyword>
<evidence type="ECO:0000313" key="6">
    <source>
        <dbReference type="Proteomes" id="UP001321786"/>
    </source>
</evidence>
<accession>A0AAU9EPL0</accession>
<dbReference type="Gene3D" id="1.10.260.40">
    <property type="entry name" value="lambda repressor-like DNA-binding domains"/>
    <property type="match status" value="1"/>
</dbReference>
<dbReference type="PANTHER" id="PTHR30146:SF109">
    <property type="entry name" value="HTH-TYPE TRANSCRIPTIONAL REGULATOR GALS"/>
    <property type="match status" value="1"/>
</dbReference>
<dbReference type="Gene3D" id="3.40.50.2300">
    <property type="match status" value="2"/>
</dbReference>
<dbReference type="InterPro" id="IPR000843">
    <property type="entry name" value="HTH_LacI"/>
</dbReference>
<evidence type="ECO:0000256" key="3">
    <source>
        <dbReference type="ARBA" id="ARBA00023163"/>
    </source>
</evidence>
<evidence type="ECO:0000313" key="5">
    <source>
        <dbReference type="EMBL" id="BEP28375.1"/>
    </source>
</evidence>
<sequence>MRYTISDVAKLANVSKATVSRVLNNSKPVSDEVKKRVLKVIEETNFQPSALARSLSNRQTKLIGVLLPDIANPVFSKIIDGIEKKAHEEDYSVLLCNTRHNEEEELKYLDILREKEVDGIIFNGFHSSEKFREKLSKFSIPIAVIGYDDESYDYPAVLIDNLKASYDMTKHIIDSGKKNIAMVHGPIEDYCSGYQRMEGYKNALLNNSLKYNKEYMKKGNYTYKSGYDSAKELLKKYSDIDAFFCANDMMAIGVMKAILEIGKSIPKDIAVAGFDDIDVASVYTPALTTVHQPFELKGESVMSQMLKLLNGKEVERQIVHKYKIVIRESI</sequence>
<dbReference type="PROSITE" id="PS00356">
    <property type="entry name" value="HTH_LACI_1"/>
    <property type="match status" value="1"/>
</dbReference>
<proteinExistence type="predicted"/>
<dbReference type="InterPro" id="IPR001761">
    <property type="entry name" value="Peripla_BP/Lac1_sug-bd_dom"/>
</dbReference>
<feature type="domain" description="HTH lacI-type" evidence="4">
    <location>
        <begin position="3"/>
        <end position="57"/>
    </location>
</feature>
<dbReference type="SUPFAM" id="SSF53822">
    <property type="entry name" value="Periplasmic binding protein-like I"/>
    <property type="match status" value="1"/>
</dbReference>
<gene>
    <name evidence="5" type="primary">ccpA</name>
    <name evidence="5" type="ORF">HLPR_07060</name>
</gene>